<proteinExistence type="predicted"/>
<dbReference type="InterPro" id="IPR050256">
    <property type="entry name" value="Glycosyltransferase_2"/>
</dbReference>
<gene>
    <name evidence="9" type="ORF">DI556_16615</name>
</gene>
<dbReference type="PANTHER" id="PTHR48090:SF1">
    <property type="entry name" value="PROPHAGE BACTOPRENOL GLUCOSYL TRANSFERASE HOMOLOG"/>
    <property type="match status" value="1"/>
</dbReference>
<evidence type="ECO:0000313" key="9">
    <source>
        <dbReference type="EMBL" id="PZQ47476.1"/>
    </source>
</evidence>
<dbReference type="Pfam" id="PF00535">
    <property type="entry name" value="Glycos_transf_2"/>
    <property type="match status" value="1"/>
</dbReference>
<keyword evidence="6" id="KW-0472">Membrane</keyword>
<reference evidence="9 10" key="1">
    <citation type="submission" date="2017-08" db="EMBL/GenBank/DDBJ databases">
        <title>Infants hospitalized years apart are colonized by the same room-sourced microbial strains.</title>
        <authorList>
            <person name="Brooks B."/>
            <person name="Olm M.R."/>
            <person name="Firek B.A."/>
            <person name="Baker R."/>
            <person name="Thomas B.C."/>
            <person name="Morowitz M.J."/>
            <person name="Banfield J.F."/>
        </authorList>
    </citation>
    <scope>NUCLEOTIDE SEQUENCE [LARGE SCALE GENOMIC DNA]</scope>
    <source>
        <strain evidence="9">S2_005_002_R2_34</strain>
    </source>
</reference>
<evidence type="ECO:0000256" key="1">
    <source>
        <dbReference type="ARBA" id="ARBA00004141"/>
    </source>
</evidence>
<evidence type="ECO:0000256" key="7">
    <source>
        <dbReference type="SAM" id="MobiDB-lite"/>
    </source>
</evidence>
<dbReference type="GO" id="GO:0016757">
    <property type="term" value="F:glycosyltransferase activity"/>
    <property type="evidence" value="ECO:0007669"/>
    <property type="project" value="UniProtKB-KW"/>
</dbReference>
<feature type="region of interest" description="Disordered" evidence="7">
    <location>
        <begin position="1"/>
        <end position="58"/>
    </location>
</feature>
<evidence type="ECO:0000313" key="10">
    <source>
        <dbReference type="Proteomes" id="UP000249185"/>
    </source>
</evidence>
<comment type="subcellular location">
    <subcellularLocation>
        <location evidence="1">Membrane</location>
        <topology evidence="1">Multi-pass membrane protein</topology>
    </subcellularLocation>
</comment>
<feature type="region of interest" description="Disordered" evidence="7">
    <location>
        <begin position="346"/>
        <end position="372"/>
    </location>
</feature>
<evidence type="ECO:0000256" key="2">
    <source>
        <dbReference type="ARBA" id="ARBA00022676"/>
    </source>
</evidence>
<comment type="caution">
    <text evidence="9">The sequence shown here is derived from an EMBL/GenBank/DDBJ whole genome shotgun (WGS) entry which is preliminary data.</text>
</comment>
<accession>A0A2W5N254</accession>
<evidence type="ECO:0000256" key="3">
    <source>
        <dbReference type="ARBA" id="ARBA00022679"/>
    </source>
</evidence>
<dbReference type="GO" id="GO:0005886">
    <property type="term" value="C:plasma membrane"/>
    <property type="evidence" value="ECO:0007669"/>
    <property type="project" value="TreeGrafter"/>
</dbReference>
<name>A0A2W5N254_RHOSU</name>
<feature type="compositionally biased region" description="Basic and acidic residues" evidence="7">
    <location>
        <begin position="349"/>
        <end position="372"/>
    </location>
</feature>
<dbReference type="PANTHER" id="PTHR48090">
    <property type="entry name" value="UNDECAPRENYL-PHOSPHATE 4-DEOXY-4-FORMAMIDO-L-ARABINOSE TRANSFERASE-RELATED"/>
    <property type="match status" value="1"/>
</dbReference>
<evidence type="ECO:0000256" key="6">
    <source>
        <dbReference type="ARBA" id="ARBA00023136"/>
    </source>
</evidence>
<keyword evidence="5" id="KW-1133">Transmembrane helix</keyword>
<feature type="compositionally biased region" description="Pro residues" evidence="7">
    <location>
        <begin position="47"/>
        <end position="57"/>
    </location>
</feature>
<dbReference type="SUPFAM" id="SSF53448">
    <property type="entry name" value="Nucleotide-diphospho-sugar transferases"/>
    <property type="match status" value="1"/>
</dbReference>
<keyword evidence="4" id="KW-0812">Transmembrane</keyword>
<dbReference type="Proteomes" id="UP000249185">
    <property type="component" value="Unassembled WGS sequence"/>
</dbReference>
<evidence type="ECO:0000256" key="5">
    <source>
        <dbReference type="ARBA" id="ARBA00022989"/>
    </source>
</evidence>
<keyword evidence="3" id="KW-0808">Transferase</keyword>
<dbReference type="EMBL" id="QFPW01000016">
    <property type="protein sequence ID" value="PZQ47476.1"/>
    <property type="molecule type" value="Genomic_DNA"/>
</dbReference>
<dbReference type="Gene3D" id="3.90.550.10">
    <property type="entry name" value="Spore Coat Polysaccharide Biosynthesis Protein SpsA, Chain A"/>
    <property type="match status" value="1"/>
</dbReference>
<sequence>MELDRAAAGERGLPGLPPRHDRPEDGAELLPVRRGRRRRAAAEPLRGTPPPLPPAPRPLEARAARLAPGQVMSAGAAGGAAFSVVVPVHDEAALLPETVPRLLDGLDPAAELVFVCNGCSDGSAAILRGLAGGRARVIELAEAGKPGAIRAGEAAVAAFPRVYLDADVWISGAAVTALVAVQRAGGWELVSPLLRADTAGASRLARWVTRVWLATPHMRHAGFHCVLAVSREGRARWDAFPDLTNDDDFIVGRISVDRRAIVSEIRATIRPPRSFAAWVRVRERWARGGRELARSGLIAHPGPGPGYRALLRLLPRRPLPVLAYLAAVISARIRARRDPDRAVGWYRDPTSRAHAPHEPPVADRRLAADAGG</sequence>
<evidence type="ECO:0000259" key="8">
    <source>
        <dbReference type="Pfam" id="PF00535"/>
    </source>
</evidence>
<dbReference type="InterPro" id="IPR029044">
    <property type="entry name" value="Nucleotide-diphossugar_trans"/>
</dbReference>
<dbReference type="AlphaFoldDB" id="A0A2W5N254"/>
<evidence type="ECO:0000256" key="4">
    <source>
        <dbReference type="ARBA" id="ARBA00022692"/>
    </source>
</evidence>
<dbReference type="InterPro" id="IPR001173">
    <property type="entry name" value="Glyco_trans_2-like"/>
</dbReference>
<protein>
    <recommendedName>
        <fullName evidence="8">Glycosyltransferase 2-like domain-containing protein</fullName>
    </recommendedName>
</protein>
<feature type="domain" description="Glycosyltransferase 2-like" evidence="8">
    <location>
        <begin position="83"/>
        <end position="185"/>
    </location>
</feature>
<keyword evidence="2" id="KW-0328">Glycosyltransferase</keyword>
<organism evidence="9 10">
    <name type="scientific">Rhodovulum sulfidophilum</name>
    <name type="common">Rhodobacter sulfidophilus</name>
    <dbReference type="NCBI Taxonomy" id="35806"/>
    <lineage>
        <taxon>Bacteria</taxon>
        <taxon>Pseudomonadati</taxon>
        <taxon>Pseudomonadota</taxon>
        <taxon>Alphaproteobacteria</taxon>
        <taxon>Rhodobacterales</taxon>
        <taxon>Paracoccaceae</taxon>
        <taxon>Rhodovulum</taxon>
    </lineage>
</organism>